<evidence type="ECO:0000313" key="2">
    <source>
        <dbReference type="EMBL" id="EJF84460.1"/>
    </source>
</evidence>
<dbReference type="Proteomes" id="UP000002646">
    <property type="component" value="Unassembled WGS sequence"/>
</dbReference>
<comment type="caution">
    <text evidence="2">The sequence shown here is derived from an EMBL/GenBank/DDBJ whole genome shotgun (WGS) entry which is preliminary data.</text>
</comment>
<keyword evidence="1" id="KW-0472">Membrane</keyword>
<feature type="transmembrane region" description="Helical" evidence="1">
    <location>
        <begin position="35"/>
        <end position="56"/>
    </location>
</feature>
<sequence length="57" mass="6822">MDIYHKLLKILFQTIAFGLLLIIILKFKGYNIKSIIIKLLFIMIMSFMLMLLYKLIK</sequence>
<reference evidence="2 3" key="1">
    <citation type="submission" date="2012-03" db="EMBL/GenBank/DDBJ databases">
        <title>The Genome Sequence of Bartonella washoensis 085-0475.</title>
        <authorList>
            <consortium name="The Broad Institute Genome Sequencing Platform"/>
            <consortium name="The Broad Institute Genome Sequencing Center for Infectious Disease"/>
            <person name="Feldgarden M."/>
            <person name="Kirby J."/>
            <person name="Kosoy M."/>
            <person name="Birtles R."/>
            <person name="Probert W.S."/>
            <person name="Chiaraviglio L."/>
            <person name="Young S.K."/>
            <person name="Zeng Q."/>
            <person name="Gargeya S."/>
            <person name="Fitzgerald M."/>
            <person name="Haas B."/>
            <person name="Abouelleil A."/>
            <person name="Alvarado L."/>
            <person name="Arachchi H.M."/>
            <person name="Berlin A."/>
            <person name="Chapman S.B."/>
            <person name="Gearin G."/>
            <person name="Goldberg J."/>
            <person name="Griggs A."/>
            <person name="Gujja S."/>
            <person name="Hansen M."/>
            <person name="Heiman D."/>
            <person name="Howarth C."/>
            <person name="Larimer J."/>
            <person name="Lui A."/>
            <person name="MacDonald P.J.P."/>
            <person name="McCowen C."/>
            <person name="Montmayeur A."/>
            <person name="Murphy C."/>
            <person name="Neiman D."/>
            <person name="Pearson M."/>
            <person name="Priest M."/>
            <person name="Roberts A."/>
            <person name="Saif S."/>
            <person name="Shea T."/>
            <person name="Sisk P."/>
            <person name="Stolte C."/>
            <person name="Sykes S."/>
            <person name="Wortman J."/>
            <person name="Nusbaum C."/>
            <person name="Birren B."/>
        </authorList>
    </citation>
    <scope>NUCLEOTIDE SEQUENCE [LARGE SCALE GENOMIC DNA]</scope>
    <source>
        <strain evidence="2 3">085-0475</strain>
    </source>
</reference>
<name>J1JJT4_9HYPH</name>
<proteinExistence type="predicted"/>
<organism evidence="2 3">
    <name type="scientific">Cardidatus Bartonella washoeensis 085-0475</name>
    <dbReference type="NCBI Taxonomy" id="1094564"/>
    <lineage>
        <taxon>Bacteria</taxon>
        <taxon>Pseudomonadati</taxon>
        <taxon>Pseudomonadota</taxon>
        <taxon>Alphaproteobacteria</taxon>
        <taxon>Hyphomicrobiales</taxon>
        <taxon>Bartonellaceae</taxon>
        <taxon>Bartonella</taxon>
    </lineage>
</organism>
<dbReference type="EMBL" id="AILX01000016">
    <property type="protein sequence ID" value="EJF84460.1"/>
    <property type="molecule type" value="Genomic_DNA"/>
</dbReference>
<accession>J1JJT4</accession>
<protein>
    <submittedName>
        <fullName evidence="2">Uncharacterized protein</fullName>
    </submittedName>
</protein>
<dbReference type="STRING" id="1094564.MCW_01170"/>
<gene>
    <name evidence="2" type="ORF">MCW_01170</name>
</gene>
<evidence type="ECO:0000313" key="3">
    <source>
        <dbReference type="Proteomes" id="UP000002646"/>
    </source>
</evidence>
<keyword evidence="1" id="KW-0812">Transmembrane</keyword>
<keyword evidence="1" id="KW-1133">Transmembrane helix</keyword>
<dbReference type="AlphaFoldDB" id="J1JJT4"/>
<evidence type="ECO:0000256" key="1">
    <source>
        <dbReference type="SAM" id="Phobius"/>
    </source>
</evidence>
<dbReference type="HOGENOM" id="CLU_2987392_0_0_5"/>
<feature type="transmembrane region" description="Helical" evidence="1">
    <location>
        <begin position="7"/>
        <end position="29"/>
    </location>
</feature>